<sequence>MVHTRGGHTDPSASHEARPSASSPQNPFQASQALTVPSSEGRVPSSPPQRWTSGLGETSSQAPANSQAPEDIQRPSGIAPEVIIKRPMVTTPLIPGNSDYRAKPFHLSFTSTWRLCDSNLTFGIRLDCSKARGSREVQTVDLYISMKHGLHSIMRDFSYYIGSFHLGCS</sequence>
<dbReference type="Proteomes" id="UP000288805">
    <property type="component" value="Unassembled WGS sequence"/>
</dbReference>
<feature type="region of interest" description="Disordered" evidence="1">
    <location>
        <begin position="1"/>
        <end position="79"/>
    </location>
</feature>
<gene>
    <name evidence="2" type="ORF">CK203_115161</name>
</gene>
<comment type="caution">
    <text evidence="2">The sequence shown here is derived from an EMBL/GenBank/DDBJ whole genome shotgun (WGS) entry which is preliminary data.</text>
</comment>
<reference evidence="2 3" key="1">
    <citation type="journal article" date="2018" name="PLoS Genet.">
        <title>Population sequencing reveals clonal diversity and ancestral inbreeding in the grapevine cultivar Chardonnay.</title>
        <authorList>
            <person name="Roach M.J."/>
            <person name="Johnson D.L."/>
            <person name="Bohlmann J."/>
            <person name="van Vuuren H.J."/>
            <person name="Jones S.J."/>
            <person name="Pretorius I.S."/>
            <person name="Schmidt S.A."/>
            <person name="Borneman A.R."/>
        </authorList>
    </citation>
    <scope>NUCLEOTIDE SEQUENCE [LARGE SCALE GENOMIC DNA]</scope>
    <source>
        <strain evidence="3">cv. Chardonnay</strain>
        <tissue evidence="2">Leaf</tissue>
    </source>
</reference>
<feature type="compositionally biased region" description="Polar residues" evidence="1">
    <location>
        <begin position="48"/>
        <end position="68"/>
    </location>
</feature>
<name>A0A438FCR6_VITVI</name>
<organism evidence="2 3">
    <name type="scientific">Vitis vinifera</name>
    <name type="common">Grape</name>
    <dbReference type="NCBI Taxonomy" id="29760"/>
    <lineage>
        <taxon>Eukaryota</taxon>
        <taxon>Viridiplantae</taxon>
        <taxon>Streptophyta</taxon>
        <taxon>Embryophyta</taxon>
        <taxon>Tracheophyta</taxon>
        <taxon>Spermatophyta</taxon>
        <taxon>Magnoliopsida</taxon>
        <taxon>eudicotyledons</taxon>
        <taxon>Gunneridae</taxon>
        <taxon>Pentapetalae</taxon>
        <taxon>rosids</taxon>
        <taxon>Vitales</taxon>
        <taxon>Vitaceae</taxon>
        <taxon>Viteae</taxon>
        <taxon>Vitis</taxon>
    </lineage>
</organism>
<feature type="compositionally biased region" description="Polar residues" evidence="1">
    <location>
        <begin position="20"/>
        <end position="38"/>
    </location>
</feature>
<evidence type="ECO:0000313" key="3">
    <source>
        <dbReference type="Proteomes" id="UP000288805"/>
    </source>
</evidence>
<evidence type="ECO:0000313" key="2">
    <source>
        <dbReference type="EMBL" id="RVW57787.1"/>
    </source>
</evidence>
<accession>A0A438FCR6</accession>
<proteinExistence type="predicted"/>
<evidence type="ECO:0000256" key="1">
    <source>
        <dbReference type="SAM" id="MobiDB-lite"/>
    </source>
</evidence>
<dbReference type="EMBL" id="QGNW01001021">
    <property type="protein sequence ID" value="RVW57787.1"/>
    <property type="molecule type" value="Genomic_DNA"/>
</dbReference>
<dbReference type="AlphaFoldDB" id="A0A438FCR6"/>
<protein>
    <submittedName>
        <fullName evidence="2">Uncharacterized protein</fullName>
    </submittedName>
</protein>